<dbReference type="OrthoDB" id="7068468at2"/>
<sequence>MHNQIAISYNNESYSLIVGGWANYLHSNPKDADQLVYTDDIILPSGETAGDYKKARKAEHDAAASSSKVKAHLNQSSINDFGCEWDTLIQNHKKLIHNRCFPLLFINRKRTTEEQLLINKAASNGHISAMFWIGTALSDGLNENCLYWLSRAHNCGHVGAAYEIASFLFNQGNVADALRCLVISADRGCDLAFNAIFGADILISVLQTKKLKETQEMLEPLIECSHYSGARYFKSIFQLINNQTHEGLKLLWEFHENPKNLPPESVRDDVFYNQLNIAKDLTKDLIMQVDKGEPIVTSLQEHIKNLRPCILSNHKSDVNELNKLFRELINKNNN</sequence>
<comment type="caution">
    <text evidence="1">The sequence shown here is derived from an EMBL/GenBank/DDBJ whole genome shotgun (WGS) entry which is preliminary data.</text>
</comment>
<dbReference type="EMBL" id="VXJS01000029">
    <property type="protein sequence ID" value="KAA8664546.1"/>
    <property type="molecule type" value="Genomic_DNA"/>
</dbReference>
<name>A0A5M9N1G5_9VIBR</name>
<organism evidence="1 2">
    <name type="scientific">Vibrio gigantis</name>
    <dbReference type="NCBI Taxonomy" id="296199"/>
    <lineage>
        <taxon>Bacteria</taxon>
        <taxon>Pseudomonadati</taxon>
        <taxon>Pseudomonadota</taxon>
        <taxon>Gammaproteobacteria</taxon>
        <taxon>Vibrionales</taxon>
        <taxon>Vibrionaceae</taxon>
        <taxon>Vibrio</taxon>
    </lineage>
</organism>
<dbReference type="SUPFAM" id="SSF81901">
    <property type="entry name" value="HCP-like"/>
    <property type="match status" value="1"/>
</dbReference>
<evidence type="ECO:0000313" key="2">
    <source>
        <dbReference type="Proteomes" id="UP000322521"/>
    </source>
</evidence>
<reference evidence="1 2" key="1">
    <citation type="submission" date="2019-09" db="EMBL/GenBank/DDBJ databases">
        <title>Draft genome sequence of various Type strains from the CCUG.</title>
        <authorList>
            <person name="Pineiro-Iglesias B."/>
            <person name="Tunovic T."/>
            <person name="Unosson C."/>
            <person name="Inganas E."/>
            <person name="Ohlen M."/>
            <person name="Cardew S."/>
            <person name="Jensie-Markopoulos S."/>
            <person name="Salva-Serra F."/>
            <person name="Jaen-Luchoro D."/>
            <person name="Karlsson R."/>
            <person name="Svensson-Stadler L."/>
            <person name="Chun J."/>
            <person name="Moore E."/>
        </authorList>
    </citation>
    <scope>NUCLEOTIDE SEQUENCE [LARGE SCALE GENOMIC DNA]</scope>
    <source>
        <strain evidence="1 2">CCUG 56969T</strain>
    </source>
</reference>
<accession>A0A5M9N1G5</accession>
<dbReference type="RefSeq" id="WP_086716303.1">
    <property type="nucleotide sequence ID" value="NZ_AP025492.1"/>
</dbReference>
<dbReference type="Proteomes" id="UP000322521">
    <property type="component" value="Unassembled WGS sequence"/>
</dbReference>
<evidence type="ECO:0008006" key="3">
    <source>
        <dbReference type="Google" id="ProtNLM"/>
    </source>
</evidence>
<keyword evidence="2" id="KW-1185">Reference proteome</keyword>
<evidence type="ECO:0000313" key="1">
    <source>
        <dbReference type="EMBL" id="KAA8664546.1"/>
    </source>
</evidence>
<gene>
    <name evidence="1" type="ORF">F4W18_25405</name>
</gene>
<dbReference type="Gene3D" id="1.25.40.10">
    <property type="entry name" value="Tetratricopeptide repeat domain"/>
    <property type="match status" value="1"/>
</dbReference>
<protein>
    <recommendedName>
        <fullName evidence="3">Sel1 repeat family protein</fullName>
    </recommendedName>
</protein>
<dbReference type="InterPro" id="IPR011990">
    <property type="entry name" value="TPR-like_helical_dom_sf"/>
</dbReference>
<proteinExistence type="predicted"/>
<dbReference type="AlphaFoldDB" id="A0A5M9N1G5"/>